<dbReference type="GO" id="GO:0016567">
    <property type="term" value="P:protein ubiquitination"/>
    <property type="evidence" value="ECO:0007669"/>
    <property type="project" value="TreeGrafter"/>
</dbReference>
<evidence type="ECO:0000313" key="11">
    <source>
        <dbReference type="Proteomes" id="UP000541444"/>
    </source>
</evidence>
<dbReference type="Proteomes" id="UP000541444">
    <property type="component" value="Unassembled WGS sequence"/>
</dbReference>
<proteinExistence type="predicted"/>
<dbReference type="GO" id="GO:0008270">
    <property type="term" value="F:zinc ion binding"/>
    <property type="evidence" value="ECO:0007669"/>
    <property type="project" value="UniProtKB-KW"/>
</dbReference>
<evidence type="ECO:0000313" key="10">
    <source>
        <dbReference type="EMBL" id="KAF6162843.1"/>
    </source>
</evidence>
<keyword evidence="11" id="KW-1185">Reference proteome</keyword>
<evidence type="ECO:0000256" key="7">
    <source>
        <dbReference type="ARBA" id="ARBA00022833"/>
    </source>
</evidence>
<keyword evidence="7" id="KW-0862">Zinc</keyword>
<sequence length="188" mass="21317">MGVSWSNNNNENNNNRRRPNSLFQTQSPSQLISSYISDPNPPPPQQPNQPQIPYPTPQYQPQISYPTSHHPPNPYYYQQHYNNNNNCGYTGPVIGGSNYTPIIPSYYVPNNNGWPGIRPPPMSVPMPQPPYVNHQEAKKVRNDVNVHKDTISIHVDEKNPDYHLVSFTFDALVDGRIVGIEGVEESLK</sequence>
<dbReference type="PANTHER" id="PTHR22996">
    <property type="entry name" value="MAHOGUNIN"/>
    <property type="match status" value="1"/>
</dbReference>
<evidence type="ECO:0000256" key="2">
    <source>
        <dbReference type="ARBA" id="ARBA00012483"/>
    </source>
</evidence>
<feature type="compositionally biased region" description="Polar residues" evidence="8">
    <location>
        <begin position="21"/>
        <end position="31"/>
    </location>
</feature>
<dbReference type="EMBL" id="JACGCM010001011">
    <property type="protein sequence ID" value="KAF6162843.1"/>
    <property type="molecule type" value="Genomic_DNA"/>
</dbReference>
<feature type="region of interest" description="Disordered" evidence="8">
    <location>
        <begin position="1"/>
        <end position="79"/>
    </location>
</feature>
<evidence type="ECO:0000256" key="4">
    <source>
        <dbReference type="ARBA" id="ARBA00022723"/>
    </source>
</evidence>
<evidence type="ECO:0000259" key="9">
    <source>
        <dbReference type="Pfam" id="PF26192"/>
    </source>
</evidence>
<evidence type="ECO:0000256" key="3">
    <source>
        <dbReference type="ARBA" id="ARBA00022679"/>
    </source>
</evidence>
<dbReference type="AlphaFoldDB" id="A0A7J7N6Y4"/>
<evidence type="ECO:0000256" key="1">
    <source>
        <dbReference type="ARBA" id="ARBA00000900"/>
    </source>
</evidence>
<keyword evidence="4" id="KW-0479">Metal-binding</keyword>
<keyword evidence="3" id="KW-0808">Transferase</keyword>
<protein>
    <recommendedName>
        <fullName evidence="2">RING-type E3 ubiquitin transferase</fullName>
        <ecNumber evidence="2">2.3.2.27</ecNumber>
    </recommendedName>
</protein>
<dbReference type="InterPro" id="IPR045194">
    <property type="entry name" value="MGRN1/RNF157-like"/>
</dbReference>
<evidence type="ECO:0000256" key="6">
    <source>
        <dbReference type="ARBA" id="ARBA00022786"/>
    </source>
</evidence>
<keyword evidence="5" id="KW-0863">Zinc-finger</keyword>
<comment type="caution">
    <text evidence="10">The sequence shown here is derived from an EMBL/GenBank/DDBJ whole genome shotgun (WGS) entry which is preliminary data.</text>
</comment>
<evidence type="ECO:0000256" key="5">
    <source>
        <dbReference type="ARBA" id="ARBA00022771"/>
    </source>
</evidence>
<gene>
    <name evidence="10" type="ORF">GIB67_029112</name>
</gene>
<comment type="catalytic activity">
    <reaction evidence="1">
        <text>S-ubiquitinyl-[E2 ubiquitin-conjugating enzyme]-L-cysteine + [acceptor protein]-L-lysine = [E2 ubiquitin-conjugating enzyme]-L-cysteine + N(6)-ubiquitinyl-[acceptor protein]-L-lysine.</text>
        <dbReference type="EC" id="2.3.2.27"/>
    </reaction>
</comment>
<dbReference type="EC" id="2.3.2.27" evidence="2"/>
<accession>A0A7J7N6Y4</accession>
<reference evidence="10 11" key="1">
    <citation type="journal article" date="2020" name="IScience">
        <title>Genome Sequencing of the Endangered Kingdonia uniflora (Circaeasteraceae, Ranunculales) Reveals Potential Mechanisms of Evolutionary Specialization.</title>
        <authorList>
            <person name="Sun Y."/>
            <person name="Deng T."/>
            <person name="Zhang A."/>
            <person name="Moore M.J."/>
            <person name="Landis J.B."/>
            <person name="Lin N."/>
            <person name="Zhang H."/>
            <person name="Zhang X."/>
            <person name="Huang J."/>
            <person name="Zhang X."/>
            <person name="Sun H."/>
            <person name="Wang H."/>
        </authorList>
    </citation>
    <scope>NUCLEOTIDE SEQUENCE [LARGE SCALE GENOMIC DNA]</scope>
    <source>
        <strain evidence="10">TB1705</strain>
        <tissue evidence="10">Leaf</tissue>
    </source>
</reference>
<dbReference type="Pfam" id="PF26192">
    <property type="entry name" value="RNF157-like_N"/>
    <property type="match status" value="1"/>
</dbReference>
<dbReference type="GO" id="GO:0061630">
    <property type="term" value="F:ubiquitin protein ligase activity"/>
    <property type="evidence" value="ECO:0007669"/>
    <property type="project" value="UniProtKB-EC"/>
</dbReference>
<organism evidence="10 11">
    <name type="scientific">Kingdonia uniflora</name>
    <dbReference type="NCBI Taxonomy" id="39325"/>
    <lineage>
        <taxon>Eukaryota</taxon>
        <taxon>Viridiplantae</taxon>
        <taxon>Streptophyta</taxon>
        <taxon>Embryophyta</taxon>
        <taxon>Tracheophyta</taxon>
        <taxon>Spermatophyta</taxon>
        <taxon>Magnoliopsida</taxon>
        <taxon>Ranunculales</taxon>
        <taxon>Circaeasteraceae</taxon>
        <taxon>Kingdonia</taxon>
    </lineage>
</organism>
<feature type="compositionally biased region" description="Pro residues" evidence="8">
    <location>
        <begin position="39"/>
        <end position="58"/>
    </location>
</feature>
<dbReference type="InterPro" id="IPR058981">
    <property type="entry name" value="MGRN1/RNF157-like_N"/>
</dbReference>
<dbReference type="PANTHER" id="PTHR22996:SF4">
    <property type="entry name" value="E3 UBIQUITIN-PROTEIN LIGASE LUL4-RELATED"/>
    <property type="match status" value="1"/>
</dbReference>
<evidence type="ECO:0000256" key="8">
    <source>
        <dbReference type="SAM" id="MobiDB-lite"/>
    </source>
</evidence>
<feature type="domain" description="MGRN1/RNF157-like N-terminal" evidence="9">
    <location>
        <begin position="144"/>
        <end position="177"/>
    </location>
</feature>
<keyword evidence="6" id="KW-0833">Ubl conjugation pathway</keyword>
<name>A0A7J7N6Y4_9MAGN</name>
<dbReference type="OrthoDB" id="1742245at2759"/>